<dbReference type="InterPro" id="IPR036388">
    <property type="entry name" value="WH-like_DNA-bd_sf"/>
</dbReference>
<evidence type="ECO:0000256" key="2">
    <source>
        <dbReference type="PROSITE-ProRule" id="PRU00339"/>
    </source>
</evidence>
<evidence type="ECO:0000259" key="4">
    <source>
        <dbReference type="PROSITE" id="PS51755"/>
    </source>
</evidence>
<dbReference type="PROSITE" id="PS50005">
    <property type="entry name" value="TPR"/>
    <property type="match status" value="1"/>
</dbReference>
<evidence type="ECO:0000313" key="5">
    <source>
        <dbReference type="EMBL" id="PLX19036.1"/>
    </source>
</evidence>
<sequence>MYKYSIPVPPDNFSGRKRELSKLIEYFDTQKIIIIAGITGIGKTSLILRFLQEIEKIHINKQLVWIDVSEGITLETFFSQINKWLMDRGQDFFDKVNKNKKEDSRSKIDALINGIEINDIVLAIDNFHEIENDDTRYLIKQAIKFFSKGRLLISTRKRLKLSPIERVDIFERRLNGLSYDDSLELIHNLMEKHGYDMPSQQTLKNIYGKIQGHPFSIKLLVSLYITGDISLDELVLESSQFGDELENYILDSLFRTLSKKEKTFLTHFSAFNIPVSQKMIEDLIDISNFNSVKNKLVELYLFEMNKDKKYFIHSILKNYCLSKLKKKEKMDLYARFAEYFSKYDDLNFKLQAFYYWFDTEEKDKAIEFLITFIKDMFKQGKNEELLTIIENILKSHEDKYPILSFFKANIYLRWGRLSEAIEVLDELTGKVKDKNLKANIYETYGRSYALISENSIALEYFEKSLELYKELDNKEGICSSLIGIGDTYRFMSQYDKTIEFFNQAKEYQNMVSLELKGRILKGFGDISLNHRDYNSAISYYEKAISIFSEIQENFYIGKIKHNLSLLYFELGEPDKCISLLNELLEYRKSINDTVGLVYNYSFLGELYLLEDDNEKSEVHLREGLKYIQETDEKRGQIDLYLNLIRLYIVKKEYGSARNILREAREAIEDFEGVEKLSLMLDIAEYMIEFFDDKNFELEELKETRLELEKQSEITWALQALFIERNLAFKNDDKFEPVKNFEELKEKVIPNELKFFERLFKLSEDSKKIYTAILNDDSKMLSALEYKDLENERDKFDLWIDLSKNEIIEKKKGEIKVLKKRTVANVFMFFLNNPGRELSFKEIFENIWKREYDPETDAITVRVNISRLRQAVEPNPKTPKYIINAKESGFYLFNPKNSFALIKKA</sequence>
<dbReference type="InterPro" id="IPR019734">
    <property type="entry name" value="TPR_rpt"/>
</dbReference>
<dbReference type="Pfam" id="PF13181">
    <property type="entry name" value="TPR_8"/>
    <property type="match status" value="1"/>
</dbReference>
<dbReference type="GO" id="GO:0006355">
    <property type="term" value="P:regulation of DNA-templated transcription"/>
    <property type="evidence" value="ECO:0007669"/>
    <property type="project" value="InterPro"/>
</dbReference>
<dbReference type="GO" id="GO:0000160">
    <property type="term" value="P:phosphorelay signal transduction system"/>
    <property type="evidence" value="ECO:0007669"/>
    <property type="project" value="InterPro"/>
</dbReference>
<dbReference type="InterPro" id="IPR016032">
    <property type="entry name" value="Sig_transdc_resp-reg_C-effctor"/>
</dbReference>
<name>A0A2N5ZK59_MUIH1</name>
<dbReference type="Gene3D" id="1.25.40.10">
    <property type="entry name" value="Tetratricopeptide repeat domain"/>
    <property type="match status" value="2"/>
</dbReference>
<dbReference type="Pfam" id="PF13424">
    <property type="entry name" value="TPR_12"/>
    <property type="match status" value="1"/>
</dbReference>
<gene>
    <name evidence="5" type="ORF">C0601_02800</name>
</gene>
<feature type="domain" description="OmpR/PhoB-type" evidence="4">
    <location>
        <begin position="789"/>
        <end position="893"/>
    </location>
</feature>
<dbReference type="SUPFAM" id="SSF46894">
    <property type="entry name" value="C-terminal effector domain of the bipartite response regulators"/>
    <property type="match status" value="1"/>
</dbReference>
<evidence type="ECO:0000313" key="6">
    <source>
        <dbReference type="Proteomes" id="UP000234857"/>
    </source>
</evidence>
<dbReference type="GO" id="GO:0043531">
    <property type="term" value="F:ADP binding"/>
    <property type="evidence" value="ECO:0007669"/>
    <property type="project" value="InterPro"/>
</dbReference>
<dbReference type="Pfam" id="PF00486">
    <property type="entry name" value="Trans_reg_C"/>
    <property type="match status" value="1"/>
</dbReference>
<dbReference type="AlphaFoldDB" id="A0A2N5ZK59"/>
<dbReference type="PANTHER" id="PTHR47691:SF3">
    <property type="entry name" value="HTH-TYPE TRANSCRIPTIONAL REGULATOR RV0890C-RELATED"/>
    <property type="match status" value="1"/>
</dbReference>
<dbReference type="EMBL" id="PKTG01000042">
    <property type="protein sequence ID" value="PLX19036.1"/>
    <property type="molecule type" value="Genomic_DNA"/>
</dbReference>
<evidence type="ECO:0000256" key="3">
    <source>
        <dbReference type="PROSITE-ProRule" id="PRU01091"/>
    </source>
</evidence>
<dbReference type="InterPro" id="IPR002182">
    <property type="entry name" value="NB-ARC"/>
</dbReference>
<dbReference type="GO" id="GO:0003677">
    <property type="term" value="F:DNA binding"/>
    <property type="evidence" value="ECO:0007669"/>
    <property type="project" value="UniProtKB-UniRule"/>
</dbReference>
<protein>
    <recommendedName>
        <fullName evidence="4">OmpR/PhoB-type domain-containing protein</fullName>
    </recommendedName>
</protein>
<feature type="DNA-binding region" description="OmpR/PhoB-type" evidence="3">
    <location>
        <begin position="789"/>
        <end position="893"/>
    </location>
</feature>
<dbReference type="PROSITE" id="PS51755">
    <property type="entry name" value="OMPR_PHOB"/>
    <property type="match status" value="1"/>
</dbReference>
<dbReference type="PANTHER" id="PTHR47691">
    <property type="entry name" value="REGULATOR-RELATED"/>
    <property type="match status" value="1"/>
</dbReference>
<keyword evidence="1 3" id="KW-0238">DNA-binding</keyword>
<dbReference type="Gene3D" id="3.40.50.300">
    <property type="entry name" value="P-loop containing nucleotide triphosphate hydrolases"/>
    <property type="match status" value="1"/>
</dbReference>
<comment type="caution">
    <text evidence="5">The sequence shown here is derived from an EMBL/GenBank/DDBJ whole genome shotgun (WGS) entry which is preliminary data.</text>
</comment>
<reference evidence="5 6" key="1">
    <citation type="submission" date="2017-11" db="EMBL/GenBank/DDBJ databases">
        <title>Genome-resolved metagenomics identifies genetic mobility, metabolic interactions, and unexpected diversity in perchlorate-reducing communities.</title>
        <authorList>
            <person name="Barnum T.P."/>
            <person name="Figueroa I.A."/>
            <person name="Carlstrom C.I."/>
            <person name="Lucas L.N."/>
            <person name="Engelbrektson A.L."/>
            <person name="Coates J.D."/>
        </authorList>
    </citation>
    <scope>NUCLEOTIDE SEQUENCE [LARGE SCALE GENOMIC DNA]</scope>
    <source>
        <strain evidence="5">BM706</strain>
    </source>
</reference>
<dbReference type="Pfam" id="PF00931">
    <property type="entry name" value="NB-ARC"/>
    <property type="match status" value="1"/>
</dbReference>
<dbReference type="SUPFAM" id="SSF48452">
    <property type="entry name" value="TPR-like"/>
    <property type="match status" value="2"/>
</dbReference>
<dbReference type="Proteomes" id="UP000234857">
    <property type="component" value="Unassembled WGS sequence"/>
</dbReference>
<feature type="repeat" description="TPR" evidence="2">
    <location>
        <begin position="438"/>
        <end position="471"/>
    </location>
</feature>
<proteinExistence type="predicted"/>
<dbReference type="InterPro" id="IPR011990">
    <property type="entry name" value="TPR-like_helical_dom_sf"/>
</dbReference>
<dbReference type="SMART" id="SM00028">
    <property type="entry name" value="TPR"/>
    <property type="match status" value="7"/>
</dbReference>
<organism evidence="5 6">
    <name type="scientific">Muiribacterium halophilum</name>
    <dbReference type="NCBI Taxonomy" id="2053465"/>
    <lineage>
        <taxon>Bacteria</taxon>
        <taxon>Candidatus Muiribacteriota</taxon>
        <taxon>Candidatus Muiribacteriia</taxon>
        <taxon>Candidatus Muiribacteriales</taxon>
        <taxon>Candidatus Muiribacteriaceae</taxon>
        <taxon>Candidatus Muiribacterium</taxon>
    </lineage>
</organism>
<dbReference type="InterPro" id="IPR027417">
    <property type="entry name" value="P-loop_NTPase"/>
</dbReference>
<accession>A0A2N5ZK59</accession>
<evidence type="ECO:0000256" key="1">
    <source>
        <dbReference type="ARBA" id="ARBA00023125"/>
    </source>
</evidence>
<dbReference type="CDD" id="cd00383">
    <property type="entry name" value="trans_reg_C"/>
    <property type="match status" value="1"/>
</dbReference>
<keyword evidence="2" id="KW-0802">TPR repeat</keyword>
<dbReference type="SMART" id="SM00862">
    <property type="entry name" value="Trans_reg_C"/>
    <property type="match status" value="1"/>
</dbReference>
<dbReference type="SUPFAM" id="SSF52540">
    <property type="entry name" value="P-loop containing nucleoside triphosphate hydrolases"/>
    <property type="match status" value="1"/>
</dbReference>
<dbReference type="InterPro" id="IPR001867">
    <property type="entry name" value="OmpR/PhoB-type_DNA-bd"/>
</dbReference>
<dbReference type="Gene3D" id="1.10.10.10">
    <property type="entry name" value="Winged helix-like DNA-binding domain superfamily/Winged helix DNA-binding domain"/>
    <property type="match status" value="1"/>
</dbReference>